<dbReference type="Gene3D" id="1.10.8.60">
    <property type="match status" value="1"/>
</dbReference>
<dbReference type="InterPro" id="IPR025943">
    <property type="entry name" value="Sigma_54_int_dom_ATP-bd_2"/>
</dbReference>
<dbReference type="Gene3D" id="3.40.50.300">
    <property type="entry name" value="P-loop containing nucleotide triphosphate hydrolases"/>
    <property type="match status" value="1"/>
</dbReference>
<dbReference type="Pfam" id="PF06490">
    <property type="entry name" value="FleQ"/>
    <property type="match status" value="1"/>
</dbReference>
<comment type="caution">
    <text evidence="7">The sequence shown here is derived from an EMBL/GenBank/DDBJ whole genome shotgun (WGS) entry which is preliminary data.</text>
</comment>
<dbReference type="CDD" id="cd00009">
    <property type="entry name" value="AAA"/>
    <property type="match status" value="1"/>
</dbReference>
<evidence type="ECO:0000313" key="8">
    <source>
        <dbReference type="Proteomes" id="UP000012043"/>
    </source>
</evidence>
<dbReference type="GO" id="GO:0005524">
    <property type="term" value="F:ATP binding"/>
    <property type="evidence" value="ECO:0007669"/>
    <property type="project" value="UniProtKB-KW"/>
</dbReference>
<gene>
    <name evidence="7" type="ORF">AEST_29580</name>
</gene>
<keyword evidence="7" id="KW-0969">Cilium</keyword>
<keyword evidence="7" id="KW-0282">Flagellum</keyword>
<name>J2IBT4_9ALTE</name>
<organism evidence="7 8">
    <name type="scientific">Alishewanella aestuarii B11</name>
    <dbReference type="NCBI Taxonomy" id="1197174"/>
    <lineage>
        <taxon>Bacteria</taxon>
        <taxon>Pseudomonadati</taxon>
        <taxon>Pseudomonadota</taxon>
        <taxon>Gammaproteobacteria</taxon>
        <taxon>Alteromonadales</taxon>
        <taxon>Alteromonadaceae</taxon>
        <taxon>Alishewanella</taxon>
    </lineage>
</organism>
<keyword evidence="1" id="KW-0547">Nucleotide-binding</keyword>
<evidence type="ECO:0000256" key="3">
    <source>
        <dbReference type="ARBA" id="ARBA00023015"/>
    </source>
</evidence>
<dbReference type="AlphaFoldDB" id="J2IBT4"/>
<protein>
    <submittedName>
        <fullName evidence="7">Flagellar regulatory protein A</fullName>
    </submittedName>
</protein>
<dbReference type="InterPro" id="IPR003593">
    <property type="entry name" value="AAA+_ATPase"/>
</dbReference>
<dbReference type="PRINTS" id="PR01590">
    <property type="entry name" value="HTHFIS"/>
</dbReference>
<evidence type="ECO:0000256" key="2">
    <source>
        <dbReference type="ARBA" id="ARBA00022840"/>
    </source>
</evidence>
<dbReference type="PROSITE" id="PS50045">
    <property type="entry name" value="SIGMA54_INTERACT_4"/>
    <property type="match status" value="1"/>
</dbReference>
<keyword evidence="3" id="KW-0805">Transcription regulation</keyword>
<dbReference type="InterPro" id="IPR009057">
    <property type="entry name" value="Homeodomain-like_sf"/>
</dbReference>
<dbReference type="GO" id="GO:0006355">
    <property type="term" value="P:regulation of DNA-templated transcription"/>
    <property type="evidence" value="ECO:0007669"/>
    <property type="project" value="InterPro"/>
</dbReference>
<dbReference type="InterPro" id="IPR025944">
    <property type="entry name" value="Sigma_54_int_dom_CS"/>
</dbReference>
<evidence type="ECO:0000313" key="7">
    <source>
        <dbReference type="EMBL" id="EJI84124.1"/>
    </source>
</evidence>
<accession>J2IBT4</accession>
<dbReference type="PROSITE" id="PS00676">
    <property type="entry name" value="SIGMA54_INTERACT_2"/>
    <property type="match status" value="1"/>
</dbReference>
<dbReference type="Proteomes" id="UP000012043">
    <property type="component" value="Unassembled WGS sequence"/>
</dbReference>
<dbReference type="SMART" id="SM00382">
    <property type="entry name" value="AAA"/>
    <property type="match status" value="1"/>
</dbReference>
<dbReference type="PANTHER" id="PTHR32071">
    <property type="entry name" value="TRANSCRIPTIONAL REGULATORY PROTEIN"/>
    <property type="match status" value="1"/>
</dbReference>
<dbReference type="PROSITE" id="PS00688">
    <property type="entry name" value="SIGMA54_INTERACT_3"/>
    <property type="match status" value="1"/>
</dbReference>
<dbReference type="SUPFAM" id="SSF52540">
    <property type="entry name" value="P-loop containing nucleoside triphosphate hydrolases"/>
    <property type="match status" value="1"/>
</dbReference>
<dbReference type="Gene3D" id="1.10.10.60">
    <property type="entry name" value="Homeodomain-like"/>
    <property type="match status" value="1"/>
</dbReference>
<dbReference type="GO" id="GO:0043565">
    <property type="term" value="F:sequence-specific DNA binding"/>
    <property type="evidence" value="ECO:0007669"/>
    <property type="project" value="InterPro"/>
</dbReference>
<dbReference type="PANTHER" id="PTHR32071:SF117">
    <property type="entry name" value="PTS-DEPENDENT DIHYDROXYACETONE KINASE OPERON REGULATORY PROTEIN-RELATED"/>
    <property type="match status" value="1"/>
</dbReference>
<proteinExistence type="predicted"/>
<dbReference type="Pfam" id="PF25601">
    <property type="entry name" value="AAA_lid_14"/>
    <property type="match status" value="1"/>
</dbReference>
<evidence type="ECO:0000256" key="5">
    <source>
        <dbReference type="ARBA" id="ARBA00023163"/>
    </source>
</evidence>
<dbReference type="Pfam" id="PF02954">
    <property type="entry name" value="HTH_8"/>
    <property type="match status" value="1"/>
</dbReference>
<keyword evidence="8" id="KW-1185">Reference proteome</keyword>
<sequence length="507" mass="57005">MKINNQKNRAVMSLTPPLYIFDLQPQRAERLSTVLSFVTEPHQLLGADTLQDKLQQQPESVVILGATGVVEPAVLVRQFPASAFLVIGDALSYLLEHANVVGVLSEPFVYSSLTQLLRDAQQYHRLLPTHKQPELLAKFDGMVGQTAAMQKVRFLIQQVAKTEANVLVLGPSGTGKEVVARNIHLLSNRASGPFVPINCGAIPAELLESELFGHEKGAFTGAISTRKGRFELAQGGTLFLDEIGDMPQPMQVKLLRVLQERIFERVGGAQTIKADVRIIAATHRDLETMIVDGSFREDLYYRLNVFPIETPALSERADDLPLLINELLNRQYQAHQARVKFTERAIESLKLHSWPGNVRELANLLERLVIMYPDQVVDVAELPKKYQHLEVDSYQPVYPEALQERDLLNSLFQSSEPEPDIDNDNVEQTDSAELQLIFAQSYAQPVMQDLPADGLDLKEFLSELEVRFISQALERHDYIVARAAEILGLRRTTLVEKMRKYNLGKEE</sequence>
<dbReference type="InterPro" id="IPR010518">
    <property type="entry name" value="FleQ"/>
</dbReference>
<keyword evidence="5" id="KW-0804">Transcription</keyword>
<dbReference type="FunFam" id="3.40.50.300:FF:000006">
    <property type="entry name" value="DNA-binding transcriptional regulator NtrC"/>
    <property type="match status" value="1"/>
</dbReference>
<evidence type="ECO:0000256" key="1">
    <source>
        <dbReference type="ARBA" id="ARBA00022741"/>
    </source>
</evidence>
<keyword evidence="7" id="KW-0966">Cell projection</keyword>
<evidence type="ECO:0000259" key="6">
    <source>
        <dbReference type="PROSITE" id="PS50045"/>
    </source>
</evidence>
<dbReference type="InterPro" id="IPR002197">
    <property type="entry name" value="HTH_Fis"/>
</dbReference>
<dbReference type="InterPro" id="IPR002078">
    <property type="entry name" value="Sigma_54_int"/>
</dbReference>
<feature type="domain" description="Sigma-54 factor interaction" evidence="6">
    <location>
        <begin position="142"/>
        <end position="370"/>
    </location>
</feature>
<keyword evidence="2" id="KW-0067">ATP-binding</keyword>
<evidence type="ECO:0000256" key="4">
    <source>
        <dbReference type="ARBA" id="ARBA00023125"/>
    </source>
</evidence>
<keyword evidence="4" id="KW-0238">DNA-binding</keyword>
<reference evidence="7 8" key="1">
    <citation type="journal article" date="2012" name="J. Bacteriol.">
        <title>Genome Sequence of Pectin-Degrading Alishewanella aestuarii Strain B11T, Isolated from Tidal Flat Sediment.</title>
        <authorList>
            <person name="Jung J."/>
            <person name="Choi S."/>
            <person name="Chun J."/>
            <person name="Park W."/>
        </authorList>
    </citation>
    <scope>NUCLEOTIDE SEQUENCE [LARGE SCALE GENOMIC DNA]</scope>
    <source>
        <strain evidence="7 8">B11</strain>
    </source>
</reference>
<dbReference type="EMBL" id="ALAB01000039">
    <property type="protein sequence ID" value="EJI84124.1"/>
    <property type="molecule type" value="Genomic_DNA"/>
</dbReference>
<dbReference type="InterPro" id="IPR027417">
    <property type="entry name" value="P-loop_NTPase"/>
</dbReference>
<dbReference type="InterPro" id="IPR058031">
    <property type="entry name" value="AAA_lid_NorR"/>
</dbReference>
<dbReference type="Pfam" id="PF00158">
    <property type="entry name" value="Sigma54_activat"/>
    <property type="match status" value="1"/>
</dbReference>
<dbReference type="SUPFAM" id="SSF46689">
    <property type="entry name" value="Homeodomain-like"/>
    <property type="match status" value="1"/>
</dbReference>
<dbReference type="PATRIC" id="fig|1197174.4.peg.2890"/>